<comment type="caution">
    <text evidence="18">The sequence shown here is derived from an EMBL/GenBank/DDBJ whole genome shotgun (WGS) entry which is preliminary data.</text>
</comment>
<dbReference type="PROSITE" id="PS01278">
    <property type="entry name" value="MTTASE_RADICAL"/>
    <property type="match status" value="1"/>
</dbReference>
<keyword evidence="21" id="KW-1185">Reference proteome</keyword>
<evidence type="ECO:0000256" key="4">
    <source>
        <dbReference type="ARBA" id="ARBA00013273"/>
    </source>
</evidence>
<dbReference type="InterPro" id="IPR006466">
    <property type="entry name" value="MiaB-like_arc_euk"/>
</dbReference>
<dbReference type="Proteomes" id="UP001642409">
    <property type="component" value="Unassembled WGS sequence"/>
</dbReference>
<comment type="catalytic activity">
    <reaction evidence="14">
        <text>N(6)-L-threonylcarbamoyladenosine(37) in tRNA + (sulfur carrier)-SH + AH2 + 2 S-adenosyl-L-methionine = 2-methylsulfanyl-N(6)-L-threonylcarbamoyladenosine(37) in tRNA + (sulfur carrier)-H + 5'-deoxyadenosine + L-methionine + A + S-adenosyl-L-homocysteine + 2 H(+)</text>
        <dbReference type="Rhea" id="RHEA:37075"/>
        <dbReference type="Rhea" id="RHEA-COMP:10163"/>
        <dbReference type="Rhea" id="RHEA-COMP:11092"/>
        <dbReference type="Rhea" id="RHEA-COMP:14737"/>
        <dbReference type="Rhea" id="RHEA-COMP:14739"/>
        <dbReference type="ChEBI" id="CHEBI:13193"/>
        <dbReference type="ChEBI" id="CHEBI:15378"/>
        <dbReference type="ChEBI" id="CHEBI:17319"/>
        <dbReference type="ChEBI" id="CHEBI:17499"/>
        <dbReference type="ChEBI" id="CHEBI:29917"/>
        <dbReference type="ChEBI" id="CHEBI:57844"/>
        <dbReference type="ChEBI" id="CHEBI:57856"/>
        <dbReference type="ChEBI" id="CHEBI:59789"/>
        <dbReference type="ChEBI" id="CHEBI:64428"/>
        <dbReference type="ChEBI" id="CHEBI:74418"/>
        <dbReference type="ChEBI" id="CHEBI:74420"/>
        <dbReference type="EC" id="2.8.4.5"/>
    </reaction>
</comment>
<accession>A0AA86UZG6</accession>
<gene>
    <name evidence="17" type="ORF">HINF_LOCUS18882</name>
    <name evidence="19" type="ORF">HINF_LOCUS59337</name>
    <name evidence="18" type="ORF">HINF_LOCUS62114</name>
    <name evidence="20" type="ORF">HINF_LOCUS73362</name>
</gene>
<dbReference type="GO" id="GO:0005783">
    <property type="term" value="C:endoplasmic reticulum"/>
    <property type="evidence" value="ECO:0007669"/>
    <property type="project" value="TreeGrafter"/>
</dbReference>
<evidence type="ECO:0000256" key="14">
    <source>
        <dbReference type="ARBA" id="ARBA00051661"/>
    </source>
</evidence>
<dbReference type="InterPro" id="IPR013848">
    <property type="entry name" value="Methylthiotransferase_N"/>
</dbReference>
<evidence type="ECO:0000313" key="21">
    <source>
        <dbReference type="Proteomes" id="UP001642409"/>
    </source>
</evidence>
<protein>
    <recommendedName>
        <fullName evidence="5">Threonylcarbamoyladenosine tRNA methylthiotransferase</fullName>
        <ecNumber evidence="4">2.8.4.5</ecNumber>
    </recommendedName>
    <alternativeName>
        <fullName evidence="13">tRNA-t(6)A37 methylthiotransferase</fullName>
    </alternativeName>
</protein>
<evidence type="ECO:0000256" key="2">
    <source>
        <dbReference type="ARBA" id="ARBA00002399"/>
    </source>
</evidence>
<dbReference type="EC" id="2.8.4.5" evidence="4"/>
<evidence type="ECO:0000313" key="17">
    <source>
        <dbReference type="EMBL" id="CAI9931237.1"/>
    </source>
</evidence>
<evidence type="ECO:0000256" key="6">
    <source>
        <dbReference type="ARBA" id="ARBA00022485"/>
    </source>
</evidence>
<dbReference type="Gene3D" id="3.80.30.20">
    <property type="entry name" value="tm_1862 like domain"/>
    <property type="match status" value="1"/>
</dbReference>
<dbReference type="InterPro" id="IPR020612">
    <property type="entry name" value="Methylthiotransferase_CS"/>
</dbReference>
<dbReference type="InterPro" id="IPR006638">
    <property type="entry name" value="Elp3/MiaA/NifB-like_rSAM"/>
</dbReference>
<evidence type="ECO:0000256" key="10">
    <source>
        <dbReference type="ARBA" id="ARBA00022723"/>
    </source>
</evidence>
<evidence type="ECO:0000313" key="20">
    <source>
        <dbReference type="EMBL" id="CAL6105647.1"/>
    </source>
</evidence>
<dbReference type="SFLD" id="SFLDG01082">
    <property type="entry name" value="B12-binding_domain_containing"/>
    <property type="match status" value="1"/>
</dbReference>
<reference evidence="18" key="1">
    <citation type="submission" date="2023-06" db="EMBL/GenBank/DDBJ databases">
        <authorList>
            <person name="Kurt Z."/>
        </authorList>
    </citation>
    <scope>NUCLEOTIDE SEQUENCE</scope>
</reference>
<dbReference type="PANTHER" id="PTHR11918">
    <property type="entry name" value="RADICAL SAM PROTEINS"/>
    <property type="match status" value="1"/>
</dbReference>
<dbReference type="InterPro" id="IPR005839">
    <property type="entry name" value="Methylthiotransferase"/>
</dbReference>
<dbReference type="PROSITE" id="PS51449">
    <property type="entry name" value="MTTASE_N"/>
    <property type="match status" value="1"/>
</dbReference>
<comment type="cofactor">
    <cofactor evidence="1">
        <name>[4Fe-4S] cluster</name>
        <dbReference type="ChEBI" id="CHEBI:49883"/>
    </cofactor>
</comment>
<reference evidence="19 21" key="2">
    <citation type="submission" date="2024-07" db="EMBL/GenBank/DDBJ databases">
        <authorList>
            <person name="Akdeniz Z."/>
        </authorList>
    </citation>
    <scope>NUCLEOTIDE SEQUENCE [LARGE SCALE GENOMIC DNA]</scope>
</reference>
<evidence type="ECO:0000256" key="5">
    <source>
        <dbReference type="ARBA" id="ARBA00018810"/>
    </source>
</evidence>
<dbReference type="GO" id="GO:0046872">
    <property type="term" value="F:metal ion binding"/>
    <property type="evidence" value="ECO:0007669"/>
    <property type="project" value="UniProtKB-KW"/>
</dbReference>
<evidence type="ECO:0000256" key="8">
    <source>
        <dbReference type="ARBA" id="ARBA00022691"/>
    </source>
</evidence>
<dbReference type="SFLD" id="SFLDS00029">
    <property type="entry name" value="Radical_SAM"/>
    <property type="match status" value="1"/>
</dbReference>
<dbReference type="InterPro" id="IPR023404">
    <property type="entry name" value="rSAM_horseshoe"/>
</dbReference>
<name>A0AA86UZG6_9EUKA</name>
<dbReference type="InterPro" id="IPR007197">
    <property type="entry name" value="rSAM"/>
</dbReference>
<dbReference type="EMBL" id="CAXDID020000599">
    <property type="protein sequence ID" value="CAL6105647.1"/>
    <property type="molecule type" value="Genomic_DNA"/>
</dbReference>
<dbReference type="PROSITE" id="PS51918">
    <property type="entry name" value="RADICAL_SAM"/>
    <property type="match status" value="1"/>
</dbReference>
<dbReference type="PANTHER" id="PTHR11918:SF45">
    <property type="entry name" value="THREONYLCARBAMOYLADENOSINE TRNA METHYLTHIOTRANSFERASE"/>
    <property type="match status" value="1"/>
</dbReference>
<dbReference type="NCBIfam" id="TIGR01578">
    <property type="entry name" value="MiaB-like-B"/>
    <property type="match status" value="1"/>
</dbReference>
<keyword evidence="8" id="KW-0949">S-adenosyl-L-methionine</keyword>
<proteinExistence type="inferred from homology"/>
<evidence type="ECO:0000259" key="15">
    <source>
        <dbReference type="PROSITE" id="PS51449"/>
    </source>
</evidence>
<keyword evidence="9" id="KW-0819">tRNA processing</keyword>
<sequence length="483" mass="54403">MDDIEDPINQVVKLEHPVSTELENLKFNMITMGCAHNQADSDQIVSKFLKSGATLVPYDQADLIYINSCTVKTPSQEKAIYQSTHAAENGKLVVLGGCVPQSMRLEARVAKLLAEQKLFIVGVLDDAQLQVLLSLIKNRSFQSAPLVTPAFKTRHDPSEFPVFHSTKIADVIPLSQGCLGSCTYCKTVQSRGRLVSYPIEQLKSRFEQALSNATIQELWLTGEDTLAWGLDQNSGFSELFDAVMPLVEQTSKMVRVGMTDPESVINQQEQLIKLLKHKNIYKFLHLPVQSGSTNVLKQMKRRYTYEEFEGLIKNLMEQIPELVIATDVIVGFPGETEEDHQLTIKCLKDLKFQIVNVTQFYPRENTIAAKMEQIDPQIKKRRSLEAATEAVANFNRQQYIGQKMDVIVSEVLELKPEMAEQRIFGAKSYNYLSVLIQVKEKGTHEEILKQCEARNLKIGARVQVKIIAATRVCLVGVEVEQNE</sequence>
<dbReference type="Gene3D" id="3.40.50.12160">
    <property type="entry name" value="Methylthiotransferase, N-terminal domain"/>
    <property type="match status" value="1"/>
</dbReference>
<evidence type="ECO:0000256" key="7">
    <source>
        <dbReference type="ARBA" id="ARBA00022679"/>
    </source>
</evidence>
<dbReference type="GO" id="GO:0035598">
    <property type="term" value="F:tRNA (N(6)-L-threonylcarbamoyladenosine(37)-C(2))-methylthiotransferase activity"/>
    <property type="evidence" value="ECO:0007669"/>
    <property type="project" value="UniProtKB-EC"/>
</dbReference>
<dbReference type="NCBIfam" id="TIGR00089">
    <property type="entry name" value="MiaB/RimO family radical SAM methylthiotransferase"/>
    <property type="match status" value="1"/>
</dbReference>
<dbReference type="FunFam" id="3.80.30.20:FF:000002">
    <property type="entry name" value="threonylcarbamoyladenosine tRNA methylthiotransferase isoform X2"/>
    <property type="match status" value="1"/>
</dbReference>
<dbReference type="InterPro" id="IPR038135">
    <property type="entry name" value="Methylthiotransferase_N_sf"/>
</dbReference>
<evidence type="ECO:0000256" key="12">
    <source>
        <dbReference type="ARBA" id="ARBA00023014"/>
    </source>
</evidence>
<feature type="domain" description="Radical SAM core" evidence="16">
    <location>
        <begin position="164"/>
        <end position="403"/>
    </location>
</feature>
<evidence type="ECO:0000256" key="11">
    <source>
        <dbReference type="ARBA" id="ARBA00023004"/>
    </source>
</evidence>
<keyword evidence="11" id="KW-0408">Iron</keyword>
<dbReference type="SMART" id="SM00729">
    <property type="entry name" value="Elp3"/>
    <property type="match status" value="1"/>
</dbReference>
<keyword evidence="10" id="KW-0479">Metal-binding</keyword>
<dbReference type="InterPro" id="IPR058240">
    <property type="entry name" value="rSAM_sf"/>
</dbReference>
<evidence type="ECO:0000256" key="13">
    <source>
        <dbReference type="ARBA" id="ARBA00031213"/>
    </source>
</evidence>
<evidence type="ECO:0000313" key="18">
    <source>
        <dbReference type="EMBL" id="CAI9974469.1"/>
    </source>
</evidence>
<keyword evidence="12" id="KW-0411">Iron-sulfur</keyword>
<keyword evidence="7" id="KW-0808">Transferase</keyword>
<dbReference type="GO" id="GO:0051539">
    <property type="term" value="F:4 iron, 4 sulfur cluster binding"/>
    <property type="evidence" value="ECO:0007669"/>
    <property type="project" value="UniProtKB-KW"/>
</dbReference>
<organism evidence="18">
    <name type="scientific">Hexamita inflata</name>
    <dbReference type="NCBI Taxonomy" id="28002"/>
    <lineage>
        <taxon>Eukaryota</taxon>
        <taxon>Metamonada</taxon>
        <taxon>Diplomonadida</taxon>
        <taxon>Hexamitidae</taxon>
        <taxon>Hexamitinae</taxon>
        <taxon>Hexamita</taxon>
    </lineage>
</organism>
<dbReference type="SUPFAM" id="SSF102114">
    <property type="entry name" value="Radical SAM enzymes"/>
    <property type="match status" value="1"/>
</dbReference>
<comment type="function">
    <text evidence="2">Catalyzes the methylthiolation of N6-threonylcarbamoyladenosine (t(6)A), leading to the formation of 2-methylthio-N6-threonylcarbamoyladenosine (ms(2)t(6)A) at position 37 in tRNAs that read codons beginning with adenine.</text>
</comment>
<dbReference type="Pfam" id="PF04055">
    <property type="entry name" value="Radical_SAM"/>
    <property type="match status" value="1"/>
</dbReference>
<keyword evidence="6" id="KW-0004">4Fe-4S</keyword>
<comment type="similarity">
    <text evidence="3">Belongs to the methylthiotransferase family. CDKAL1 subfamily.</text>
</comment>
<evidence type="ECO:0000313" key="19">
    <source>
        <dbReference type="EMBL" id="CAL6079342.1"/>
    </source>
</evidence>
<evidence type="ECO:0000256" key="9">
    <source>
        <dbReference type="ARBA" id="ARBA00022694"/>
    </source>
</evidence>
<dbReference type="Pfam" id="PF00919">
    <property type="entry name" value="UPF0004"/>
    <property type="match status" value="1"/>
</dbReference>
<evidence type="ECO:0000259" key="16">
    <source>
        <dbReference type="PROSITE" id="PS51918"/>
    </source>
</evidence>
<dbReference type="EMBL" id="CAXDID020000340">
    <property type="protein sequence ID" value="CAL6079342.1"/>
    <property type="molecule type" value="Genomic_DNA"/>
</dbReference>
<dbReference type="EMBL" id="CATOUU010000477">
    <property type="protein sequence ID" value="CAI9931237.1"/>
    <property type="molecule type" value="Genomic_DNA"/>
</dbReference>
<evidence type="ECO:0000256" key="1">
    <source>
        <dbReference type="ARBA" id="ARBA00001966"/>
    </source>
</evidence>
<evidence type="ECO:0000256" key="3">
    <source>
        <dbReference type="ARBA" id="ARBA00008616"/>
    </source>
</evidence>
<dbReference type="AlphaFoldDB" id="A0AA86UZG6"/>
<feature type="domain" description="MTTase N-terminal" evidence="15">
    <location>
        <begin position="25"/>
        <end position="141"/>
    </location>
</feature>
<dbReference type="EMBL" id="CATOUU010001149">
    <property type="protein sequence ID" value="CAI9974469.1"/>
    <property type="molecule type" value="Genomic_DNA"/>
</dbReference>